<keyword evidence="6 10" id="KW-1133">Transmembrane helix</keyword>
<dbReference type="NCBIfam" id="TIGR00797">
    <property type="entry name" value="matE"/>
    <property type="match status" value="1"/>
</dbReference>
<keyword evidence="12" id="KW-1185">Reference proteome</keyword>
<dbReference type="EMBL" id="JAHRWL010000001">
    <property type="protein sequence ID" value="MBV2358431.1"/>
    <property type="molecule type" value="Genomic_DNA"/>
</dbReference>
<evidence type="ECO:0000256" key="1">
    <source>
        <dbReference type="ARBA" id="ARBA00004429"/>
    </source>
</evidence>
<evidence type="ECO:0000256" key="4">
    <source>
        <dbReference type="ARBA" id="ARBA00022475"/>
    </source>
</evidence>
<evidence type="ECO:0000256" key="2">
    <source>
        <dbReference type="ARBA" id="ARBA00022448"/>
    </source>
</evidence>
<sequence>MTRAAHARAILALGLPLIGGHLAQFAIGLTDTVMMGWYGVPELAAMTLATSLYHVFLLFGAGFGWAVMPMVAGFATTGDDQQIRRATRMGLWLSAIFFFAVMPLMWASAPILRAIGQEEQVALDAQTYLRIAGWGMLPALGVMVLRNYLAGLEHTRIVFWITVAAAIANALANYALIFGNWGAPEMGLRGAAWASVVSHSVSLVLVIAYALRRLPEHALFQRLWRPDWEMFASVARLGIPIGLTTLAEVALFAMSAVMMGWLGTIPLAAHGIALQIATATFMVHLGLANAATVRASTAYGRRDAQHLARGAQVAVMLSLGMVALATVLFVTLPDLLLGAFVDPTDPARDAIIALGTLLLIFAALFQLVDAMQVVNLGLLRGLQDTSVPMVIASLAYWGVGLPCAYVFGFVLDFGAGGIWSGLVSGLGVAAVLLAWRFWRIKLPELTGQRGLAPGRIAH</sequence>
<feature type="transmembrane region" description="Helical" evidence="10">
    <location>
        <begin position="350"/>
        <end position="368"/>
    </location>
</feature>
<organism evidence="11 12">
    <name type="scientific">Thalassococcus arenae</name>
    <dbReference type="NCBI Taxonomy" id="2851652"/>
    <lineage>
        <taxon>Bacteria</taxon>
        <taxon>Pseudomonadati</taxon>
        <taxon>Pseudomonadota</taxon>
        <taxon>Alphaproteobacteria</taxon>
        <taxon>Rhodobacterales</taxon>
        <taxon>Roseobacteraceae</taxon>
        <taxon>Thalassococcus</taxon>
    </lineage>
</organism>
<evidence type="ECO:0000256" key="3">
    <source>
        <dbReference type="ARBA" id="ARBA00022449"/>
    </source>
</evidence>
<comment type="caution">
    <text evidence="11">The sequence shown here is derived from an EMBL/GenBank/DDBJ whole genome shotgun (WGS) entry which is preliminary data.</text>
</comment>
<reference evidence="11" key="1">
    <citation type="submission" date="2021-06" db="EMBL/GenBank/DDBJ databases">
        <title>Thalassococcus sp. CAU 1522 isolated from sea sand, Republic of Korea.</title>
        <authorList>
            <person name="Kim W."/>
        </authorList>
    </citation>
    <scope>NUCLEOTIDE SEQUENCE</scope>
    <source>
        <strain evidence="11">CAU 1522</strain>
    </source>
</reference>
<feature type="transmembrane region" description="Helical" evidence="10">
    <location>
        <begin position="52"/>
        <end position="77"/>
    </location>
</feature>
<feature type="transmembrane region" description="Helical" evidence="10">
    <location>
        <begin position="157"/>
        <end position="178"/>
    </location>
</feature>
<dbReference type="Proteomes" id="UP001166293">
    <property type="component" value="Unassembled WGS sequence"/>
</dbReference>
<keyword evidence="3" id="KW-0050">Antiport</keyword>
<feature type="transmembrane region" description="Helical" evidence="10">
    <location>
        <begin position="231"/>
        <end position="261"/>
    </location>
</feature>
<keyword evidence="5 10" id="KW-0812">Transmembrane</keyword>
<gene>
    <name evidence="11" type="ORF">KUH32_01470</name>
</gene>
<comment type="subcellular location">
    <subcellularLocation>
        <location evidence="1">Cell inner membrane</location>
        <topology evidence="1">Multi-pass membrane protein</topology>
    </subcellularLocation>
</comment>
<evidence type="ECO:0000256" key="9">
    <source>
        <dbReference type="ARBA" id="ARBA00031636"/>
    </source>
</evidence>
<feature type="transmembrane region" description="Helical" evidence="10">
    <location>
        <begin position="311"/>
        <end position="330"/>
    </location>
</feature>
<evidence type="ECO:0000256" key="8">
    <source>
        <dbReference type="ARBA" id="ARBA00023136"/>
    </source>
</evidence>
<dbReference type="PANTHER" id="PTHR43298:SF2">
    <property type="entry name" value="FMN_FAD EXPORTER YEEO-RELATED"/>
    <property type="match status" value="1"/>
</dbReference>
<dbReference type="Pfam" id="PF01554">
    <property type="entry name" value="MatE"/>
    <property type="match status" value="2"/>
</dbReference>
<dbReference type="PIRSF" id="PIRSF006603">
    <property type="entry name" value="DinF"/>
    <property type="match status" value="1"/>
</dbReference>
<dbReference type="PANTHER" id="PTHR43298">
    <property type="entry name" value="MULTIDRUG RESISTANCE PROTEIN NORM-RELATED"/>
    <property type="match status" value="1"/>
</dbReference>
<keyword evidence="2" id="KW-0813">Transport</keyword>
<evidence type="ECO:0000256" key="5">
    <source>
        <dbReference type="ARBA" id="ARBA00022692"/>
    </source>
</evidence>
<evidence type="ECO:0000256" key="6">
    <source>
        <dbReference type="ARBA" id="ARBA00022989"/>
    </source>
</evidence>
<dbReference type="InterPro" id="IPR050222">
    <property type="entry name" value="MATE_MdtK"/>
</dbReference>
<evidence type="ECO:0000256" key="7">
    <source>
        <dbReference type="ARBA" id="ARBA00023065"/>
    </source>
</evidence>
<keyword evidence="4" id="KW-1003">Cell membrane</keyword>
<feature type="transmembrane region" description="Helical" evidence="10">
    <location>
        <begin position="389"/>
        <end position="411"/>
    </location>
</feature>
<proteinExistence type="predicted"/>
<feature type="transmembrane region" description="Helical" evidence="10">
    <location>
        <begin position="89"/>
        <end position="107"/>
    </location>
</feature>
<name>A0ABS6N342_9RHOB</name>
<evidence type="ECO:0000313" key="11">
    <source>
        <dbReference type="EMBL" id="MBV2358431.1"/>
    </source>
</evidence>
<keyword evidence="7" id="KW-0406">Ion transport</keyword>
<protein>
    <recommendedName>
        <fullName evidence="9">Multidrug-efflux transporter</fullName>
    </recommendedName>
</protein>
<dbReference type="InterPro" id="IPR048279">
    <property type="entry name" value="MdtK-like"/>
</dbReference>
<dbReference type="InterPro" id="IPR002528">
    <property type="entry name" value="MATE_fam"/>
</dbReference>
<feature type="transmembrane region" description="Helical" evidence="10">
    <location>
        <begin position="417"/>
        <end position="438"/>
    </location>
</feature>
<dbReference type="CDD" id="cd13131">
    <property type="entry name" value="MATE_NorM_like"/>
    <property type="match status" value="1"/>
</dbReference>
<evidence type="ECO:0000313" key="12">
    <source>
        <dbReference type="Proteomes" id="UP001166293"/>
    </source>
</evidence>
<keyword evidence="8 10" id="KW-0472">Membrane</keyword>
<feature type="transmembrane region" description="Helical" evidence="10">
    <location>
        <begin position="190"/>
        <end position="211"/>
    </location>
</feature>
<feature type="transmembrane region" description="Helical" evidence="10">
    <location>
        <begin position="267"/>
        <end position="290"/>
    </location>
</feature>
<evidence type="ECO:0000256" key="10">
    <source>
        <dbReference type="SAM" id="Phobius"/>
    </source>
</evidence>
<accession>A0ABS6N342</accession>
<feature type="transmembrane region" description="Helical" evidence="10">
    <location>
        <begin position="127"/>
        <end position="145"/>
    </location>
</feature>